<organism evidence="2 3">
    <name type="scientific">Roseovarius mucosus DSM 17069</name>
    <dbReference type="NCBI Taxonomy" id="1288298"/>
    <lineage>
        <taxon>Bacteria</taxon>
        <taxon>Pseudomonadati</taxon>
        <taxon>Pseudomonadota</taxon>
        <taxon>Alphaproteobacteria</taxon>
        <taxon>Rhodobacterales</taxon>
        <taxon>Roseobacteraceae</taxon>
        <taxon>Roseovarius</taxon>
    </lineage>
</organism>
<dbReference type="InterPro" id="IPR046867">
    <property type="entry name" value="AldOxase/xan_DH_MoCoBD2"/>
</dbReference>
<dbReference type="SUPFAM" id="SSF56003">
    <property type="entry name" value="Molybdenum cofactor-binding domain"/>
    <property type="match status" value="1"/>
</dbReference>
<dbReference type="InterPro" id="IPR037165">
    <property type="entry name" value="AldOxase/xan_DH_Mopterin-bd_sf"/>
</dbReference>
<dbReference type="GO" id="GO:0016491">
    <property type="term" value="F:oxidoreductase activity"/>
    <property type="evidence" value="ECO:0007669"/>
    <property type="project" value="InterPro"/>
</dbReference>
<dbReference type="Pfam" id="PF20256">
    <property type="entry name" value="MoCoBD_2"/>
    <property type="match status" value="1"/>
</dbReference>
<gene>
    <name evidence="2" type="ORF">rosmuc_02609</name>
</gene>
<sequence>MYPISTVKTPQTQSAPVSSRRGFLAGSAGLLIALALPVKGRAQALVDGSGAFSPNAFIRVAPDDTVTVLIKHIEVGQGANTALTLLAAEEMDADWGQMRAEQAPNNPLLYGNPALGGVQGTGSSTGLAQQLHDHAPSRRYGARLAGRGRSTALVRACG</sequence>
<accession>A0A0A0HL19</accession>
<dbReference type="AlphaFoldDB" id="A0A0A0HL19"/>
<dbReference type="HOGENOM" id="CLU_1668090_0_0_5"/>
<evidence type="ECO:0000259" key="1">
    <source>
        <dbReference type="Pfam" id="PF20256"/>
    </source>
</evidence>
<dbReference type="PANTHER" id="PTHR47495:SF2">
    <property type="entry name" value="ALDEHYDE DEHYDROGENASE"/>
    <property type="match status" value="1"/>
</dbReference>
<dbReference type="InterPro" id="IPR006311">
    <property type="entry name" value="TAT_signal"/>
</dbReference>
<dbReference type="PROSITE" id="PS51318">
    <property type="entry name" value="TAT"/>
    <property type="match status" value="1"/>
</dbReference>
<evidence type="ECO:0000313" key="3">
    <source>
        <dbReference type="Proteomes" id="UP000030021"/>
    </source>
</evidence>
<feature type="domain" description="Aldehyde oxidase/xanthine dehydrogenase second molybdopterin binding" evidence="1">
    <location>
        <begin position="54"/>
        <end position="115"/>
    </location>
</feature>
<reference evidence="2 3" key="1">
    <citation type="submission" date="2013-01" db="EMBL/GenBank/DDBJ databases">
        <authorList>
            <person name="Fiebig A."/>
            <person name="Goeker M."/>
            <person name="Klenk H.-P.P."/>
        </authorList>
    </citation>
    <scope>NUCLEOTIDE SEQUENCE [LARGE SCALE GENOMIC DNA]</scope>
    <source>
        <strain evidence="2 3">DSM 17069</strain>
    </source>
</reference>
<evidence type="ECO:0000313" key="2">
    <source>
        <dbReference type="EMBL" id="KGM87870.1"/>
    </source>
</evidence>
<dbReference type="InterPro" id="IPR052516">
    <property type="entry name" value="N-heterocyclic_Hydroxylase"/>
</dbReference>
<dbReference type="Proteomes" id="UP000030021">
    <property type="component" value="Unassembled WGS sequence"/>
</dbReference>
<name>A0A0A0HL19_9RHOB</name>
<proteinExistence type="predicted"/>
<dbReference type="eggNOG" id="COG1529">
    <property type="taxonomic scope" value="Bacteria"/>
</dbReference>
<dbReference type="Gene3D" id="3.30.365.10">
    <property type="entry name" value="Aldehyde oxidase/xanthine dehydrogenase, molybdopterin binding domain"/>
    <property type="match status" value="1"/>
</dbReference>
<comment type="caution">
    <text evidence="2">The sequence shown here is derived from an EMBL/GenBank/DDBJ whole genome shotgun (WGS) entry which is preliminary data.</text>
</comment>
<dbReference type="EMBL" id="AONH01000013">
    <property type="protein sequence ID" value="KGM87870.1"/>
    <property type="molecule type" value="Genomic_DNA"/>
</dbReference>
<protein>
    <submittedName>
        <fullName evidence="2">Aerobic-type carbon monoxide dehydrogenase, large subunit CoxL/CutL-like protein</fullName>
    </submittedName>
</protein>
<dbReference type="PANTHER" id="PTHR47495">
    <property type="entry name" value="ALDEHYDE DEHYDROGENASE"/>
    <property type="match status" value="1"/>
</dbReference>